<dbReference type="InterPro" id="IPR002586">
    <property type="entry name" value="CobQ/CobB/MinD/ParA_Nub-bd_dom"/>
</dbReference>
<organism evidence="2">
    <name type="scientific">marine sediment metagenome</name>
    <dbReference type="NCBI Taxonomy" id="412755"/>
    <lineage>
        <taxon>unclassified sequences</taxon>
        <taxon>metagenomes</taxon>
        <taxon>ecological metagenomes</taxon>
    </lineage>
</organism>
<proteinExistence type="predicted"/>
<dbReference type="GO" id="GO:0009898">
    <property type="term" value="C:cytoplasmic side of plasma membrane"/>
    <property type="evidence" value="ECO:0007669"/>
    <property type="project" value="TreeGrafter"/>
</dbReference>
<dbReference type="AlphaFoldDB" id="X1GWZ3"/>
<dbReference type="Gene3D" id="3.40.50.300">
    <property type="entry name" value="P-loop containing nucleotide triphosphate hydrolases"/>
    <property type="match status" value="1"/>
</dbReference>
<dbReference type="Pfam" id="PF01656">
    <property type="entry name" value="CbiA"/>
    <property type="match status" value="1"/>
</dbReference>
<feature type="domain" description="CobQ/CobB/MinD/ParA nucleotide binding" evidence="1">
    <location>
        <begin position="9"/>
        <end position="234"/>
    </location>
</feature>
<accession>X1GWZ3</accession>
<evidence type="ECO:0000259" key="1">
    <source>
        <dbReference type="Pfam" id="PF01656"/>
    </source>
</evidence>
<dbReference type="InterPro" id="IPR027417">
    <property type="entry name" value="P-loop_NTPase"/>
</dbReference>
<reference evidence="2" key="1">
    <citation type="journal article" date="2014" name="Front. Microbiol.">
        <title>High frequency of phylogenetically diverse reductive dehalogenase-homologous genes in deep subseafloor sedimentary metagenomes.</title>
        <authorList>
            <person name="Kawai M."/>
            <person name="Futagami T."/>
            <person name="Toyoda A."/>
            <person name="Takaki Y."/>
            <person name="Nishi S."/>
            <person name="Hori S."/>
            <person name="Arai W."/>
            <person name="Tsubouchi T."/>
            <person name="Morono Y."/>
            <person name="Uchiyama I."/>
            <person name="Ito T."/>
            <person name="Fujiyama A."/>
            <person name="Inagaki F."/>
            <person name="Takami H."/>
        </authorList>
    </citation>
    <scope>NUCLEOTIDE SEQUENCE</scope>
    <source>
        <strain evidence="2">Expedition CK06-06</strain>
    </source>
</reference>
<dbReference type="InterPro" id="IPR050625">
    <property type="entry name" value="ParA/MinD_ATPase"/>
</dbReference>
<dbReference type="GO" id="GO:0005524">
    <property type="term" value="F:ATP binding"/>
    <property type="evidence" value="ECO:0007669"/>
    <property type="project" value="TreeGrafter"/>
</dbReference>
<comment type="caution">
    <text evidence="2">The sequence shown here is derived from an EMBL/GenBank/DDBJ whole genome shotgun (WGS) entry which is preliminary data.</text>
</comment>
<dbReference type="PIRSF" id="PIRSF005647">
    <property type="entry name" value="CooC"/>
    <property type="match status" value="1"/>
</dbReference>
<protein>
    <recommendedName>
        <fullName evidence="1">CobQ/CobB/MinD/ParA nucleotide binding domain-containing protein</fullName>
    </recommendedName>
</protein>
<dbReference type="GO" id="GO:0005829">
    <property type="term" value="C:cytosol"/>
    <property type="evidence" value="ECO:0007669"/>
    <property type="project" value="TreeGrafter"/>
</dbReference>
<dbReference type="GO" id="GO:0051782">
    <property type="term" value="P:negative regulation of cell division"/>
    <property type="evidence" value="ECO:0007669"/>
    <property type="project" value="TreeGrafter"/>
</dbReference>
<dbReference type="PANTHER" id="PTHR43384:SF7">
    <property type="entry name" value="CARBON-MONOXIDE DEHYDROGENASE ACCESSORY PROTEIN"/>
    <property type="match status" value="1"/>
</dbReference>
<dbReference type="SUPFAM" id="SSF52540">
    <property type="entry name" value="P-loop containing nucleoside triphosphate hydrolases"/>
    <property type="match status" value="1"/>
</dbReference>
<dbReference type="GO" id="GO:0016887">
    <property type="term" value="F:ATP hydrolysis activity"/>
    <property type="evidence" value="ECO:0007669"/>
    <property type="project" value="TreeGrafter"/>
</dbReference>
<gene>
    <name evidence="2" type="ORF">S03H2_12223</name>
</gene>
<sequence length="256" mass="28361">MELKKIPLIIAITGKGGVGKSIITTLIAKAISTTYNYKLLLIDADPTHPHLSKMVNLVPEKSLEKIRANVIDDTINKKEDFQSIAENIDFKVYNAIAESKSFSLFSIGQPEGPGCFCPSNTLLRKVIESISSDFDIVLIDCEAGLEQINRMVIKSVDNVIIVTDISLRGVETANSISRSAKKFTNYNKIGVIINRVKGDITKITDKLKAYRLPVITSIPEDEVLTEFDLEGKPIIDIPDKSTSYQVIKDNIHLILE</sequence>
<dbReference type="PANTHER" id="PTHR43384">
    <property type="entry name" value="SEPTUM SITE-DETERMINING PROTEIN MIND HOMOLOG, CHLOROPLASTIC-RELATED"/>
    <property type="match status" value="1"/>
</dbReference>
<dbReference type="EMBL" id="BARU01006225">
    <property type="protein sequence ID" value="GAH46134.1"/>
    <property type="molecule type" value="Genomic_DNA"/>
</dbReference>
<dbReference type="InterPro" id="IPR014433">
    <property type="entry name" value="CooC"/>
</dbReference>
<name>X1GWZ3_9ZZZZ</name>
<evidence type="ECO:0000313" key="2">
    <source>
        <dbReference type="EMBL" id="GAH46134.1"/>
    </source>
</evidence>